<feature type="transmembrane region" description="Helical" evidence="9">
    <location>
        <begin position="306"/>
        <end position="325"/>
    </location>
</feature>
<comment type="similarity">
    <text evidence="9">Belongs to the SecD/SecF family. SecD subfamily.</text>
</comment>
<evidence type="ECO:0000256" key="5">
    <source>
        <dbReference type="ARBA" id="ARBA00022927"/>
    </source>
</evidence>
<dbReference type="InterPro" id="IPR054384">
    <property type="entry name" value="SecDF_P1_head"/>
</dbReference>
<evidence type="ECO:0000256" key="2">
    <source>
        <dbReference type="ARBA" id="ARBA00022448"/>
    </source>
</evidence>
<dbReference type="InterPro" id="IPR048634">
    <property type="entry name" value="SecD_SecF_C"/>
</dbReference>
<keyword evidence="3 9" id="KW-1003">Cell membrane</keyword>
<feature type="domain" description="Protein export membrane protein SecD/SecF C-terminal" evidence="10">
    <location>
        <begin position="236"/>
        <end position="406"/>
    </location>
</feature>
<dbReference type="InterPro" id="IPR001036">
    <property type="entry name" value="Acrflvin-R"/>
</dbReference>
<dbReference type="NCBIfam" id="TIGR01129">
    <property type="entry name" value="secD"/>
    <property type="match status" value="1"/>
</dbReference>
<dbReference type="PRINTS" id="PR00702">
    <property type="entry name" value="ACRIFLAVINRP"/>
</dbReference>
<comment type="caution">
    <text evidence="9">Lacks conserved residue(s) required for the propagation of feature annotation.</text>
</comment>
<accession>A0ABW5R783</accession>
<sequence length="428" mass="47196">MVDFKRLGAFFLIIVITAATIVWTSPEIVRNIKLGLDLKGGFEILYEVSPLEEDQEITTDTLRETAFSLEKRANVTKVSEPEIIPEGTDRIRVRLAGVEDQEQVRSIMKKPAELTFRSSDGCEDPLDYCKVELKGSDFKEGGASQDYDPNTNAPIVSIELKDADKFYEVTERLSSADLMSEGRNTLAIYLDEERLSAPSVNYPISGGNAIISGSYSINEAKELAGIINAGSLPVNLTEIYTQSVGASLGQLSLDKTVKAGLMASVLILLFMIVFYRFPGMIASVTLITYTWLLLLVFYWMKATLTLPGIAAFVLGIGMAVDANIITYERIKEEIRSGKTILSSLRAGSRNSFRTIFDANSTTIIAGVVLYYLGTGAIQGFALTLIFSILVSIVTNVFFSRLLLYLVIRSKWISKPSWFGVKEAEISEL</sequence>
<dbReference type="PANTHER" id="PTHR30081:SF1">
    <property type="entry name" value="PROTEIN TRANSLOCASE SUBUNIT SECD"/>
    <property type="match status" value="1"/>
</dbReference>
<feature type="transmembrane region" description="Helical" evidence="9">
    <location>
        <begin position="257"/>
        <end position="274"/>
    </location>
</feature>
<evidence type="ECO:0000256" key="1">
    <source>
        <dbReference type="ARBA" id="ARBA00004651"/>
    </source>
</evidence>
<dbReference type="RefSeq" id="WP_379927832.1">
    <property type="nucleotide sequence ID" value="NZ_JBHUMM010000002.1"/>
</dbReference>
<dbReference type="SUPFAM" id="SSF82866">
    <property type="entry name" value="Multidrug efflux transporter AcrB transmembrane domain"/>
    <property type="match status" value="1"/>
</dbReference>
<protein>
    <recommendedName>
        <fullName evidence="9">Protein translocase subunit SecD</fullName>
    </recommendedName>
</protein>
<dbReference type="InterPro" id="IPR022813">
    <property type="entry name" value="SecD/SecF_arch_bac"/>
</dbReference>
<dbReference type="Pfam" id="PF02355">
    <property type="entry name" value="SecD_SecF_C"/>
    <property type="match status" value="1"/>
</dbReference>
<comment type="subunit">
    <text evidence="9">Forms a complex with SecF. Part of the essential Sec protein translocation apparatus which comprises SecA, SecYEG and auxiliary proteins SecDF. Other proteins may also be involved.</text>
</comment>
<keyword evidence="8 9" id="KW-0472">Membrane</keyword>
<evidence type="ECO:0000256" key="7">
    <source>
        <dbReference type="ARBA" id="ARBA00023010"/>
    </source>
</evidence>
<dbReference type="NCBIfam" id="TIGR00916">
    <property type="entry name" value="2A0604s01"/>
    <property type="match status" value="1"/>
</dbReference>
<comment type="subcellular location">
    <subcellularLocation>
        <location evidence="1 9">Cell membrane</location>
        <topology evidence="1 9">Multi-pass membrane protein</topology>
    </subcellularLocation>
</comment>
<keyword evidence="6 9" id="KW-1133">Transmembrane helix</keyword>
<keyword evidence="14" id="KW-1185">Reference proteome</keyword>
<reference evidence="14" key="1">
    <citation type="journal article" date="2019" name="Int. J. Syst. Evol. Microbiol.">
        <title>The Global Catalogue of Microorganisms (GCM) 10K type strain sequencing project: providing services to taxonomists for standard genome sequencing and annotation.</title>
        <authorList>
            <consortium name="The Broad Institute Genomics Platform"/>
            <consortium name="The Broad Institute Genome Sequencing Center for Infectious Disease"/>
            <person name="Wu L."/>
            <person name="Ma J."/>
        </authorList>
    </citation>
    <scope>NUCLEOTIDE SEQUENCE [LARGE SCALE GENOMIC DNA]</scope>
    <source>
        <strain evidence="14">KCTC 33676</strain>
    </source>
</reference>
<evidence type="ECO:0000256" key="4">
    <source>
        <dbReference type="ARBA" id="ARBA00022692"/>
    </source>
</evidence>
<proteinExistence type="inferred from homology"/>
<dbReference type="InterPro" id="IPR048631">
    <property type="entry name" value="SecD_1st"/>
</dbReference>
<evidence type="ECO:0000256" key="6">
    <source>
        <dbReference type="ARBA" id="ARBA00022989"/>
    </source>
</evidence>
<feature type="transmembrane region" description="Helical" evidence="9">
    <location>
        <begin position="379"/>
        <end position="407"/>
    </location>
</feature>
<dbReference type="HAMAP" id="MF_01463_B">
    <property type="entry name" value="SecD_B"/>
    <property type="match status" value="1"/>
</dbReference>
<feature type="domain" description="SecDF P1 head subdomain" evidence="12">
    <location>
        <begin position="131"/>
        <end position="234"/>
    </location>
</feature>
<keyword evidence="2 9" id="KW-0813">Transport</keyword>
<keyword evidence="7 9" id="KW-0811">Translocation</keyword>
<evidence type="ECO:0000256" key="9">
    <source>
        <dbReference type="HAMAP-Rule" id="MF_01463"/>
    </source>
</evidence>
<dbReference type="EMBL" id="JBHUMM010000002">
    <property type="protein sequence ID" value="MFD2670449.1"/>
    <property type="molecule type" value="Genomic_DNA"/>
</dbReference>
<organism evidence="13 14">
    <name type="scientific">Marinicrinis sediminis</name>
    <dbReference type="NCBI Taxonomy" id="1652465"/>
    <lineage>
        <taxon>Bacteria</taxon>
        <taxon>Bacillati</taxon>
        <taxon>Bacillota</taxon>
        <taxon>Bacilli</taxon>
        <taxon>Bacillales</taxon>
        <taxon>Paenibacillaceae</taxon>
    </lineage>
</organism>
<keyword evidence="4 9" id="KW-0812">Transmembrane</keyword>
<dbReference type="Proteomes" id="UP001597497">
    <property type="component" value="Unassembled WGS sequence"/>
</dbReference>
<dbReference type="InterPro" id="IPR055344">
    <property type="entry name" value="SecD_SecF_C_bact"/>
</dbReference>
<evidence type="ECO:0000256" key="8">
    <source>
        <dbReference type="ARBA" id="ARBA00023136"/>
    </source>
</evidence>
<dbReference type="Pfam" id="PF21760">
    <property type="entry name" value="SecD_1st"/>
    <property type="match status" value="1"/>
</dbReference>
<keyword evidence="5 9" id="KW-0653">Protein transport</keyword>
<dbReference type="Gene3D" id="3.30.70.3220">
    <property type="match status" value="1"/>
</dbReference>
<feature type="transmembrane region" description="Helical" evidence="9">
    <location>
        <begin position="281"/>
        <end position="300"/>
    </location>
</feature>
<dbReference type="Pfam" id="PF22599">
    <property type="entry name" value="SecDF_P1_head"/>
    <property type="match status" value="1"/>
</dbReference>
<feature type="domain" description="Protein translocase subunit SecDF P1" evidence="11">
    <location>
        <begin position="69"/>
        <end position="120"/>
    </location>
</feature>
<dbReference type="Gene3D" id="1.20.1640.10">
    <property type="entry name" value="Multidrug efflux transporter AcrB transmembrane domain"/>
    <property type="match status" value="1"/>
</dbReference>
<evidence type="ECO:0000313" key="13">
    <source>
        <dbReference type="EMBL" id="MFD2670449.1"/>
    </source>
</evidence>
<evidence type="ECO:0000259" key="10">
    <source>
        <dbReference type="Pfam" id="PF02355"/>
    </source>
</evidence>
<name>A0ABW5R783_9BACL</name>
<comment type="caution">
    <text evidence="13">The sequence shown here is derived from an EMBL/GenBank/DDBJ whole genome shotgun (WGS) entry which is preliminary data.</text>
</comment>
<evidence type="ECO:0000256" key="3">
    <source>
        <dbReference type="ARBA" id="ARBA00022475"/>
    </source>
</evidence>
<dbReference type="InterPro" id="IPR005791">
    <property type="entry name" value="SecD"/>
</dbReference>
<comment type="function">
    <text evidence="9">Part of the Sec protein translocase complex. Interacts with the SecYEG preprotein conducting channel. SecDF uses the proton motive force (PMF) to complete protein translocation after the ATP-dependent function of SecA.</text>
</comment>
<feature type="transmembrane region" description="Helical" evidence="9">
    <location>
        <begin position="354"/>
        <end position="373"/>
    </location>
</feature>
<evidence type="ECO:0000259" key="12">
    <source>
        <dbReference type="Pfam" id="PF22599"/>
    </source>
</evidence>
<gene>
    <name evidence="9 13" type="primary">secD</name>
    <name evidence="13" type="ORF">ACFSUC_02360</name>
</gene>
<dbReference type="PANTHER" id="PTHR30081">
    <property type="entry name" value="PROTEIN-EXPORT MEMBRANE PROTEIN SEC"/>
    <property type="match status" value="1"/>
</dbReference>
<evidence type="ECO:0000259" key="11">
    <source>
        <dbReference type="Pfam" id="PF21760"/>
    </source>
</evidence>
<evidence type="ECO:0000313" key="14">
    <source>
        <dbReference type="Proteomes" id="UP001597497"/>
    </source>
</evidence>